<evidence type="ECO:0000256" key="6">
    <source>
        <dbReference type="SAM" id="SignalP"/>
    </source>
</evidence>
<comment type="caution">
    <text evidence="9">The sequence shown here is derived from an EMBL/GenBank/DDBJ whole genome shotgun (WGS) entry which is preliminary data.</text>
</comment>
<keyword evidence="3 6" id="KW-0732">Signal</keyword>
<dbReference type="Proteomes" id="UP000679725">
    <property type="component" value="Unassembled WGS sequence"/>
</dbReference>
<dbReference type="InterPro" id="IPR033985">
    <property type="entry name" value="SusD-like_N"/>
</dbReference>
<dbReference type="InterPro" id="IPR011990">
    <property type="entry name" value="TPR-like_helical_dom_sf"/>
</dbReference>
<evidence type="ECO:0000256" key="1">
    <source>
        <dbReference type="ARBA" id="ARBA00004442"/>
    </source>
</evidence>
<evidence type="ECO:0000256" key="3">
    <source>
        <dbReference type="ARBA" id="ARBA00022729"/>
    </source>
</evidence>
<proteinExistence type="inferred from homology"/>
<keyword evidence="4" id="KW-0472">Membrane</keyword>
<accession>A0ABM8ULQ8</accession>
<dbReference type="Gene3D" id="1.25.40.390">
    <property type="match status" value="1"/>
</dbReference>
<evidence type="ECO:0000256" key="5">
    <source>
        <dbReference type="ARBA" id="ARBA00023237"/>
    </source>
</evidence>
<dbReference type="InterPro" id="IPR012944">
    <property type="entry name" value="SusD_RagB_dom"/>
</dbReference>
<reference evidence="9 10" key="1">
    <citation type="submission" date="2021-04" db="EMBL/GenBank/DDBJ databases">
        <authorList>
            <person name="Rodrigo-Torres L."/>
            <person name="Arahal R. D."/>
            <person name="Lucena T."/>
        </authorList>
    </citation>
    <scope>NUCLEOTIDE SEQUENCE [LARGE SCALE GENOMIC DNA]</scope>
    <source>
        <strain evidence="9 10">CECT 9623</strain>
    </source>
</reference>
<evidence type="ECO:0000313" key="9">
    <source>
        <dbReference type="EMBL" id="CAG5068432.1"/>
    </source>
</evidence>
<feature type="domain" description="SusD-like N-terminal" evidence="8">
    <location>
        <begin position="24"/>
        <end position="212"/>
    </location>
</feature>
<evidence type="ECO:0000256" key="2">
    <source>
        <dbReference type="ARBA" id="ARBA00006275"/>
    </source>
</evidence>
<evidence type="ECO:0000259" key="8">
    <source>
        <dbReference type="Pfam" id="PF14322"/>
    </source>
</evidence>
<sequence>MKNRKIYTILFFVVGSMLAACDQDFLDRRPDDQLDAEQVFTRYNKTNQLITDLYDNAKGSNSPLVFFSHFSTAPVTDEAEGSTAEGSLTNKFNTGDWNSNAMPDRSSRGQYWWDLYDRIRKTNVILEGVRTYNTPDNPLQAGDLAKRLGETYFMRAYFHYLAARMYGEVVYMTRTISPTEPMDFKQESFHAIAAKISQDCDSAMALVPGSWGGADFGRVDKGACLGLKAIVAWMAATPMWNGGTFPNDTRLFAAEYGLNPARWTVARDAAKAVIDYKVDGRLRYSLYQGHDAADFRDDAGIDNNNSKVPARLWDMYHNMEAFQNEAVFFVTRDKDNNWQGDIYPPSWGGSSRQMPVQEQVDEYEYVAQNGFGYPIYSSRAKADGYDDSNPYEGIKRDPRLHRDVVYHGSTFKGKVINTATGADKIGATNSTTTGYFLRKILRESWNRDKSFSISGPPVWRLPEFIYIYAEAVNETAGPNAEIYEMINNVRKRSFMAPMPPEVQTTKALMDEYIKRERRVELFYENNRIWTSRLYLEPSSAKELAREQAWQSAGATNEQRAQLGWPYPKTQRMINGMKPVEDPAGKIVVDGKKYKMQRFFIESRVFVAPRHYLFPIMQDELQRTPTLKQNPGW</sequence>
<evidence type="ECO:0008006" key="11">
    <source>
        <dbReference type="Google" id="ProtNLM"/>
    </source>
</evidence>
<feature type="signal peptide" evidence="6">
    <location>
        <begin position="1"/>
        <end position="19"/>
    </location>
</feature>
<dbReference type="RefSeq" id="WP_215232509.1">
    <property type="nucleotide sequence ID" value="NZ_CAJRAU010000001.1"/>
</dbReference>
<dbReference type="EMBL" id="CAJRAU010000001">
    <property type="protein sequence ID" value="CAG5068432.1"/>
    <property type="molecule type" value="Genomic_DNA"/>
</dbReference>
<dbReference type="PROSITE" id="PS51257">
    <property type="entry name" value="PROKAR_LIPOPROTEIN"/>
    <property type="match status" value="1"/>
</dbReference>
<evidence type="ECO:0000313" key="10">
    <source>
        <dbReference type="Proteomes" id="UP000679725"/>
    </source>
</evidence>
<dbReference type="Pfam" id="PF07980">
    <property type="entry name" value="SusD_RagB"/>
    <property type="match status" value="1"/>
</dbReference>
<name>A0ABM8ULQ8_9BACT</name>
<keyword evidence="10" id="KW-1185">Reference proteome</keyword>
<dbReference type="SUPFAM" id="SSF48452">
    <property type="entry name" value="TPR-like"/>
    <property type="match status" value="1"/>
</dbReference>
<evidence type="ECO:0000259" key="7">
    <source>
        <dbReference type="Pfam" id="PF07980"/>
    </source>
</evidence>
<feature type="chain" id="PRO_5047040724" description="Starch-binding associating with outer membrane" evidence="6">
    <location>
        <begin position="20"/>
        <end position="632"/>
    </location>
</feature>
<organism evidence="9 10">
    <name type="scientific">Dyadobacter linearis</name>
    <dbReference type="NCBI Taxonomy" id="2823330"/>
    <lineage>
        <taxon>Bacteria</taxon>
        <taxon>Pseudomonadati</taxon>
        <taxon>Bacteroidota</taxon>
        <taxon>Cytophagia</taxon>
        <taxon>Cytophagales</taxon>
        <taxon>Spirosomataceae</taxon>
        <taxon>Dyadobacter</taxon>
    </lineage>
</organism>
<protein>
    <recommendedName>
        <fullName evidence="11">Starch-binding associating with outer membrane</fullName>
    </recommendedName>
</protein>
<feature type="domain" description="RagB/SusD" evidence="7">
    <location>
        <begin position="337"/>
        <end position="632"/>
    </location>
</feature>
<comment type="subcellular location">
    <subcellularLocation>
        <location evidence="1">Cell outer membrane</location>
    </subcellularLocation>
</comment>
<keyword evidence="5" id="KW-0998">Cell outer membrane</keyword>
<comment type="similarity">
    <text evidence="2">Belongs to the SusD family.</text>
</comment>
<gene>
    <name evidence="9" type="ORF">DYBT9623_01163</name>
</gene>
<dbReference type="Pfam" id="PF14322">
    <property type="entry name" value="SusD-like_3"/>
    <property type="match status" value="1"/>
</dbReference>
<evidence type="ECO:0000256" key="4">
    <source>
        <dbReference type="ARBA" id="ARBA00023136"/>
    </source>
</evidence>